<comment type="caution">
    <text evidence="2">The sequence shown here is derived from an EMBL/GenBank/DDBJ whole genome shotgun (WGS) entry which is preliminary data.</text>
</comment>
<evidence type="ECO:0000256" key="1">
    <source>
        <dbReference type="SAM" id="MobiDB-lite"/>
    </source>
</evidence>
<evidence type="ECO:0008006" key="4">
    <source>
        <dbReference type="Google" id="ProtNLM"/>
    </source>
</evidence>
<protein>
    <recommendedName>
        <fullName evidence="4">Tetratricopeptide repeat protein</fullName>
    </recommendedName>
</protein>
<dbReference type="Proteomes" id="UP001501787">
    <property type="component" value="Unassembled WGS sequence"/>
</dbReference>
<gene>
    <name evidence="2" type="ORF">GCM10009129_13500</name>
</gene>
<proteinExistence type="predicted"/>
<sequence length="213" mass="23578">MVLPFQLGHAEDNAELSAEDTASVSLETSSLGNEDVERLVTQLNAYITENPDNLRVWETLAQTYHQYGYLSEALYAAGEAEALGSEAPTIKKILLNDSVSLAEAQIQEGYTVGITEADAGFVKDYQNALSKTYGNIYQFNYDESLPKPRRTVRSYRAPKRAKTARPATTYKKSPARARYVAPKVRRKSPTVTAPKRPASKVSSAPRDPFKSVR</sequence>
<keyword evidence="3" id="KW-1185">Reference proteome</keyword>
<name>A0ABN0VU21_9GAMM</name>
<dbReference type="EMBL" id="BAAAFR010000002">
    <property type="protein sequence ID" value="GAA0317293.1"/>
    <property type="molecule type" value="Genomic_DNA"/>
</dbReference>
<accession>A0ABN0VU21</accession>
<evidence type="ECO:0000313" key="3">
    <source>
        <dbReference type="Proteomes" id="UP001501787"/>
    </source>
</evidence>
<feature type="region of interest" description="Disordered" evidence="1">
    <location>
        <begin position="155"/>
        <end position="213"/>
    </location>
</feature>
<evidence type="ECO:0000313" key="2">
    <source>
        <dbReference type="EMBL" id="GAA0317293.1"/>
    </source>
</evidence>
<organism evidence="2 3">
    <name type="scientific">Psychrobacter aestuarii</name>
    <dbReference type="NCBI Taxonomy" id="556327"/>
    <lineage>
        <taxon>Bacteria</taxon>
        <taxon>Pseudomonadati</taxon>
        <taxon>Pseudomonadota</taxon>
        <taxon>Gammaproteobacteria</taxon>
        <taxon>Moraxellales</taxon>
        <taxon>Moraxellaceae</taxon>
        <taxon>Psychrobacter</taxon>
    </lineage>
</organism>
<reference evidence="2 3" key="1">
    <citation type="journal article" date="2019" name="Int. J. Syst. Evol. Microbiol.">
        <title>The Global Catalogue of Microorganisms (GCM) 10K type strain sequencing project: providing services to taxonomists for standard genome sequencing and annotation.</title>
        <authorList>
            <consortium name="The Broad Institute Genomics Platform"/>
            <consortium name="The Broad Institute Genome Sequencing Center for Infectious Disease"/>
            <person name="Wu L."/>
            <person name="Ma J."/>
        </authorList>
    </citation>
    <scope>NUCLEOTIDE SEQUENCE [LARGE SCALE GENOMIC DNA]</scope>
    <source>
        <strain evidence="2 3">JCM 16343</strain>
    </source>
</reference>